<dbReference type="PANTHER" id="PTHR47354">
    <property type="entry name" value="NADH OXIDOREDUCTASE HCR"/>
    <property type="match status" value="1"/>
</dbReference>
<dbReference type="EMBL" id="FNDG01000002">
    <property type="protein sequence ID" value="SDH08098.1"/>
    <property type="molecule type" value="Genomic_DNA"/>
</dbReference>
<dbReference type="Gene3D" id="2.40.30.10">
    <property type="entry name" value="Translation factors"/>
    <property type="match status" value="1"/>
</dbReference>
<accession>A0A1G7ZHC4</accession>
<dbReference type="InterPro" id="IPR036010">
    <property type="entry name" value="2Fe-2S_ferredoxin-like_sf"/>
</dbReference>
<dbReference type="PROSITE" id="PS51384">
    <property type="entry name" value="FAD_FR"/>
    <property type="match status" value="1"/>
</dbReference>
<dbReference type="SUPFAM" id="SSF52343">
    <property type="entry name" value="Ferredoxin reductase-like, C-terminal NADP-linked domain"/>
    <property type="match status" value="1"/>
</dbReference>
<dbReference type="AlphaFoldDB" id="A0A1G7ZHC4"/>
<keyword evidence="5" id="KW-0560">Oxidoreductase</keyword>
<keyword evidence="1" id="KW-0408">Iron</keyword>
<evidence type="ECO:0000259" key="3">
    <source>
        <dbReference type="PROSITE" id="PS51085"/>
    </source>
</evidence>
<dbReference type="InterPro" id="IPR050415">
    <property type="entry name" value="MRET"/>
</dbReference>
<dbReference type="Proteomes" id="UP000198606">
    <property type="component" value="Unassembled WGS sequence"/>
</dbReference>
<evidence type="ECO:0000313" key="6">
    <source>
        <dbReference type="Proteomes" id="UP000198606"/>
    </source>
</evidence>
<keyword evidence="5" id="KW-0223">Dioxygenase</keyword>
<dbReference type="GO" id="GO:0051537">
    <property type="term" value="F:2 iron, 2 sulfur cluster binding"/>
    <property type="evidence" value="ECO:0007669"/>
    <property type="project" value="InterPro"/>
</dbReference>
<dbReference type="InterPro" id="IPR001433">
    <property type="entry name" value="OxRdtase_FAD/NAD-bd"/>
</dbReference>
<dbReference type="PRINTS" id="PR00371">
    <property type="entry name" value="FPNCR"/>
</dbReference>
<evidence type="ECO:0000256" key="1">
    <source>
        <dbReference type="ARBA" id="ARBA00023014"/>
    </source>
</evidence>
<dbReference type="InterPro" id="IPR047683">
    <property type="entry name" value="BenC-like_FAD_NAD-bd"/>
</dbReference>
<dbReference type="InterPro" id="IPR006058">
    <property type="entry name" value="2Fe2S_fd_BS"/>
</dbReference>
<keyword evidence="1" id="KW-0411">Iron-sulfur</keyword>
<dbReference type="SUPFAM" id="SSF63380">
    <property type="entry name" value="Riboflavin synthase domain-like"/>
    <property type="match status" value="1"/>
</dbReference>
<dbReference type="InterPro" id="IPR001709">
    <property type="entry name" value="Flavoprot_Pyr_Nucl_cyt_Rdtase"/>
</dbReference>
<evidence type="ECO:0000256" key="2">
    <source>
        <dbReference type="ARBA" id="ARBA00034078"/>
    </source>
</evidence>
<dbReference type="RefSeq" id="WP_084303185.1">
    <property type="nucleotide sequence ID" value="NZ_FNDG01000002.1"/>
</dbReference>
<feature type="domain" description="2Fe-2S ferredoxin-type" evidence="3">
    <location>
        <begin position="3"/>
        <end position="97"/>
    </location>
</feature>
<proteinExistence type="predicted"/>
<organism evidence="5 6">
    <name type="scientific">Phytopseudomonas flavescens</name>
    <dbReference type="NCBI Taxonomy" id="29435"/>
    <lineage>
        <taxon>Bacteria</taxon>
        <taxon>Pseudomonadati</taxon>
        <taxon>Pseudomonadota</taxon>
        <taxon>Gammaproteobacteria</taxon>
        <taxon>Pseudomonadales</taxon>
        <taxon>Pseudomonadaceae</taxon>
        <taxon>Phytopseudomonas</taxon>
    </lineage>
</organism>
<name>A0A1G7ZHC4_9GAMM</name>
<gene>
    <name evidence="5" type="ORF">SAMN05216588_102344</name>
</gene>
<dbReference type="NCBIfam" id="NF040810">
    <property type="entry name" value="BenC"/>
    <property type="match status" value="1"/>
</dbReference>
<reference evidence="5 6" key="1">
    <citation type="submission" date="2016-10" db="EMBL/GenBank/DDBJ databases">
        <authorList>
            <person name="de Groot N.N."/>
        </authorList>
    </citation>
    <scope>NUCLEOTIDE SEQUENCE [LARGE SCALE GENOMIC DNA]</scope>
    <source>
        <strain evidence="5 6">LMG 18387</strain>
    </source>
</reference>
<dbReference type="SUPFAM" id="SSF54292">
    <property type="entry name" value="2Fe-2S ferredoxin-like"/>
    <property type="match status" value="1"/>
</dbReference>
<dbReference type="PROSITE" id="PS51085">
    <property type="entry name" value="2FE2S_FER_2"/>
    <property type="match status" value="1"/>
</dbReference>
<dbReference type="Pfam" id="PF00970">
    <property type="entry name" value="FAD_binding_6"/>
    <property type="match status" value="1"/>
</dbReference>
<dbReference type="PROSITE" id="PS00197">
    <property type="entry name" value="2FE2S_FER_1"/>
    <property type="match status" value="1"/>
</dbReference>
<sequence>MTYTIALNFEDGVTRFIDCKADEKVLDAAFRNRINLPMDCSDGVCGTCKCRCEDGEYDQGEDYIEDALSEDEAEHGLVLTCQMVPASDCVIAVPVPSTACKTGTNSFEAELASITPHADAALEVTFDIVAGALAPTFLPGQYVNIGVPGGTQTRAYSFSSKPGEARFGFLIKRVPGGLMSAYLDQAQPGERLQFSGPLGTFYLREVGRPLLLLAGGTGLAPFLSMLEVLAERGCEQPISLIYGVTRDLDLVLLERLQELAERLPTLAVITCVAEPQSAHPRKGYVTGHMTATMLNDGDVDVYLCGPPPMVDAVRKHFTEQGVTPASFHYEKFTPTQTVTVDRQAIPA</sequence>
<dbReference type="CDD" id="cd00207">
    <property type="entry name" value="fer2"/>
    <property type="match status" value="1"/>
</dbReference>
<evidence type="ECO:0000259" key="4">
    <source>
        <dbReference type="PROSITE" id="PS51384"/>
    </source>
</evidence>
<dbReference type="Pfam" id="PF00175">
    <property type="entry name" value="NAD_binding_1"/>
    <property type="match status" value="1"/>
</dbReference>
<dbReference type="InterPro" id="IPR017927">
    <property type="entry name" value="FAD-bd_FR_type"/>
</dbReference>
<dbReference type="InterPro" id="IPR008333">
    <property type="entry name" value="Cbr1-like_FAD-bd_dom"/>
</dbReference>
<dbReference type="InterPro" id="IPR012675">
    <property type="entry name" value="Beta-grasp_dom_sf"/>
</dbReference>
<comment type="cofactor">
    <cofactor evidence="2">
        <name>[2Fe-2S] cluster</name>
        <dbReference type="ChEBI" id="CHEBI:190135"/>
    </cofactor>
</comment>
<dbReference type="STRING" id="29435.SAMN05216588_102344"/>
<evidence type="ECO:0000313" key="5">
    <source>
        <dbReference type="EMBL" id="SDH08098.1"/>
    </source>
</evidence>
<feature type="domain" description="FAD-binding FR-type" evidence="4">
    <location>
        <begin position="104"/>
        <end position="204"/>
    </location>
</feature>
<dbReference type="InterPro" id="IPR001041">
    <property type="entry name" value="2Fe-2S_ferredoxin-type"/>
</dbReference>
<dbReference type="InterPro" id="IPR039261">
    <property type="entry name" value="FNR_nucleotide-bd"/>
</dbReference>
<dbReference type="Gene3D" id="3.40.50.80">
    <property type="entry name" value="Nucleotide-binding domain of ferredoxin-NADP reductase (FNR) module"/>
    <property type="match status" value="1"/>
</dbReference>
<dbReference type="Gene3D" id="3.10.20.30">
    <property type="match status" value="1"/>
</dbReference>
<keyword evidence="1" id="KW-0479">Metal-binding</keyword>
<dbReference type="GO" id="GO:0051213">
    <property type="term" value="F:dioxygenase activity"/>
    <property type="evidence" value="ECO:0007669"/>
    <property type="project" value="UniProtKB-KW"/>
</dbReference>
<protein>
    <submittedName>
        <fullName evidence="5">Benzoate/toluate 1,2-dioxygenase reductase subunit</fullName>
    </submittedName>
</protein>
<dbReference type="PRINTS" id="PR00410">
    <property type="entry name" value="PHEHYDRXLASE"/>
</dbReference>
<dbReference type="CDD" id="cd06209">
    <property type="entry name" value="BenDO_FAD_NAD"/>
    <property type="match status" value="1"/>
</dbReference>
<dbReference type="PANTHER" id="PTHR47354:SF5">
    <property type="entry name" value="PROTEIN RFBI"/>
    <property type="match status" value="1"/>
</dbReference>
<dbReference type="InterPro" id="IPR017938">
    <property type="entry name" value="Riboflavin_synthase-like_b-brl"/>
</dbReference>
<dbReference type="Pfam" id="PF00111">
    <property type="entry name" value="Fer2"/>
    <property type="match status" value="1"/>
</dbReference>